<keyword evidence="3" id="KW-0949">S-adenosyl-L-methionine</keyword>
<evidence type="ECO:0000256" key="1">
    <source>
        <dbReference type="ARBA" id="ARBA00022603"/>
    </source>
</evidence>
<dbReference type="GO" id="GO:0008168">
    <property type="term" value="F:methyltransferase activity"/>
    <property type="evidence" value="ECO:0007669"/>
    <property type="project" value="UniProtKB-KW"/>
</dbReference>
<evidence type="ECO:0000313" key="6">
    <source>
        <dbReference type="EMBL" id="KGQ02681.1"/>
    </source>
</evidence>
<evidence type="ECO:0000259" key="5">
    <source>
        <dbReference type="Pfam" id="PF10017"/>
    </source>
</evidence>
<dbReference type="GO" id="GO:0032259">
    <property type="term" value="P:methylation"/>
    <property type="evidence" value="ECO:0007669"/>
    <property type="project" value="UniProtKB-KW"/>
</dbReference>
<dbReference type="Pfam" id="PF10017">
    <property type="entry name" value="Methyltransf_33"/>
    <property type="match status" value="1"/>
</dbReference>
<protein>
    <submittedName>
        <fullName evidence="6">Meiotically up-regulated protein</fullName>
    </submittedName>
</protein>
<feature type="domain" description="Histidine-specific methyltransferase SAM-dependent" evidence="5">
    <location>
        <begin position="55"/>
        <end position="350"/>
    </location>
</feature>
<keyword evidence="1" id="KW-0489">Methyltransferase</keyword>
<gene>
    <name evidence="6" type="ORF">BBAD15_g12100</name>
</gene>
<feature type="region of interest" description="Disordered" evidence="4">
    <location>
        <begin position="1"/>
        <end position="21"/>
    </location>
</feature>
<sequence>MSSLTETQALPTTAEKPPVADIPEHGKILDIGGSALNCLNIDKLKDTLAAIAESRDAPTLPDELLYDDVGLLMWNKIMSIPQFYQTHDETALFDLNSSEIIRQVPDHVTMIDLGSGDTNKVDHFLAEFERKKVHATYLALDISKTSLDESISSLTASHSSPDSVVNCGGFWGTFENGLEHTGRIKGPRLFLSLGSVLCNDPWPTALGHLKRWAAELRPEDRLLIGMDGHLVAGSRDKIWTAYHSCDDMFRDFFLNGLQNANKLLGSEAFREEDWDFESDLEEKPTTRHRFFMRAKKDVPLPEGGNVISKGQEIDWFDSHKYGEQDVRLMCSKAGLTVLQSWAAPGSEFQAKELTGQYLVRTRGERDKIEDGDSGIAGII</sequence>
<dbReference type="EMBL" id="ANFO01001417">
    <property type="protein sequence ID" value="KGQ02681.1"/>
    <property type="molecule type" value="Genomic_DNA"/>
</dbReference>
<dbReference type="AlphaFoldDB" id="A0A0A2V4J4"/>
<dbReference type="Proteomes" id="UP000030106">
    <property type="component" value="Unassembled WGS sequence"/>
</dbReference>
<dbReference type="HOGENOM" id="CLU_049766_0_1_1"/>
<dbReference type="InterPro" id="IPR019257">
    <property type="entry name" value="MeTrfase_dom"/>
</dbReference>
<dbReference type="InterPro" id="IPR017805">
    <property type="entry name" value="SAM_MeTrfase_EasF-type_put"/>
</dbReference>
<evidence type="ECO:0000256" key="2">
    <source>
        <dbReference type="ARBA" id="ARBA00022679"/>
    </source>
</evidence>
<evidence type="ECO:0000313" key="7">
    <source>
        <dbReference type="Proteomes" id="UP000030106"/>
    </source>
</evidence>
<name>A0A0A2V4J4_BEABA</name>
<evidence type="ECO:0000256" key="3">
    <source>
        <dbReference type="ARBA" id="ARBA00022691"/>
    </source>
</evidence>
<dbReference type="STRING" id="1245745.A0A0A2V4J4"/>
<comment type="caution">
    <text evidence="6">The sequence shown here is derived from an EMBL/GenBank/DDBJ whole genome shotgun (WGS) entry which is preliminary data.</text>
</comment>
<dbReference type="PANTHER" id="PTHR43397:SF1">
    <property type="entry name" value="ERGOTHIONEINE BIOSYNTHESIS PROTEIN 1"/>
    <property type="match status" value="1"/>
</dbReference>
<dbReference type="OrthoDB" id="659at2759"/>
<reference evidence="6 7" key="1">
    <citation type="submission" date="2012-10" db="EMBL/GenBank/DDBJ databases">
        <title>Genome sequencing and analysis of entomopathogenic fungi Beauveria bassiana D1-5.</title>
        <authorList>
            <person name="Li Q."/>
            <person name="Wang L."/>
            <person name="Zhang Z."/>
            <person name="Wang Q."/>
            <person name="Ren J."/>
            <person name="Wang M."/>
            <person name="Xu W."/>
            <person name="Wang J."/>
            <person name="Lu Y."/>
            <person name="Du Q."/>
            <person name="Sun Z."/>
        </authorList>
    </citation>
    <scope>NUCLEOTIDE SEQUENCE [LARGE SCALE GENOMIC DNA]</scope>
    <source>
        <strain evidence="6 7">D1-5</strain>
    </source>
</reference>
<dbReference type="PANTHER" id="PTHR43397">
    <property type="entry name" value="ERGOTHIONEINE BIOSYNTHESIS PROTEIN 1"/>
    <property type="match status" value="1"/>
</dbReference>
<accession>A0A0A2V4J4</accession>
<keyword evidence="2" id="KW-0808">Transferase</keyword>
<dbReference type="NCBIfam" id="TIGR03439">
    <property type="entry name" value="methyl_EasF"/>
    <property type="match status" value="1"/>
</dbReference>
<proteinExistence type="predicted"/>
<feature type="compositionally biased region" description="Polar residues" evidence="4">
    <location>
        <begin position="1"/>
        <end position="11"/>
    </location>
</feature>
<dbReference type="InterPro" id="IPR051128">
    <property type="entry name" value="EgtD_Methyltrsf_superfamily"/>
</dbReference>
<dbReference type="Gene3D" id="3.40.50.150">
    <property type="entry name" value="Vaccinia Virus protein VP39"/>
    <property type="match status" value="1"/>
</dbReference>
<evidence type="ECO:0000256" key="4">
    <source>
        <dbReference type="SAM" id="MobiDB-lite"/>
    </source>
</evidence>
<organism evidence="6 7">
    <name type="scientific">Beauveria bassiana D1-5</name>
    <dbReference type="NCBI Taxonomy" id="1245745"/>
    <lineage>
        <taxon>Eukaryota</taxon>
        <taxon>Fungi</taxon>
        <taxon>Dikarya</taxon>
        <taxon>Ascomycota</taxon>
        <taxon>Pezizomycotina</taxon>
        <taxon>Sordariomycetes</taxon>
        <taxon>Hypocreomycetidae</taxon>
        <taxon>Hypocreales</taxon>
        <taxon>Cordycipitaceae</taxon>
        <taxon>Beauveria</taxon>
    </lineage>
</organism>
<dbReference type="InterPro" id="IPR029063">
    <property type="entry name" value="SAM-dependent_MTases_sf"/>
</dbReference>